<sequence>MLMLWDSFFNLKGLFAKFYEKAKKMIKTDKKSTNYQLESIGIKKQKNRLNLFINKKEKSTTNLNQDLAKVMADEKKMSNLAYLQKKSRKQSLKAKKSSQQIQQHKKVKDSLINQFNNTQQKALEFEQFQQRIQQKKANLRESEDQFLMQIFNIDNQHQDKQLPDQTHKKRNKIVNQNKTQQNMGNYQKANYLKSNRRKTFDQHKQQDQIKKMYVNGQMKNNNFIKDGVNNDIDQRKSSMDTQDTQLIQAFESVDYIQSFKFGDLPQVNDYFKK</sequence>
<dbReference type="AlphaFoldDB" id="A0A078B1X1"/>
<proteinExistence type="predicted"/>
<evidence type="ECO:0000313" key="3">
    <source>
        <dbReference type="Proteomes" id="UP000039865"/>
    </source>
</evidence>
<keyword evidence="1" id="KW-0175">Coiled coil</keyword>
<evidence type="ECO:0000256" key="1">
    <source>
        <dbReference type="SAM" id="Coils"/>
    </source>
</evidence>
<dbReference type="EMBL" id="CCKQ01016627">
    <property type="protein sequence ID" value="CDW88499.1"/>
    <property type="molecule type" value="Genomic_DNA"/>
</dbReference>
<gene>
    <name evidence="2" type="primary">Contig15742.g16774</name>
    <name evidence="2" type="ORF">STYLEM_17620</name>
</gene>
<accession>A0A078B1X1</accession>
<feature type="coiled-coil region" evidence="1">
    <location>
        <begin position="94"/>
        <end position="145"/>
    </location>
</feature>
<protein>
    <submittedName>
        <fullName evidence="2">Uncharacterized protein</fullName>
    </submittedName>
</protein>
<evidence type="ECO:0000313" key="2">
    <source>
        <dbReference type="EMBL" id="CDW88499.1"/>
    </source>
</evidence>
<dbReference type="Proteomes" id="UP000039865">
    <property type="component" value="Unassembled WGS sequence"/>
</dbReference>
<reference evidence="2 3" key="1">
    <citation type="submission" date="2014-06" db="EMBL/GenBank/DDBJ databases">
        <authorList>
            <person name="Swart Estienne"/>
        </authorList>
    </citation>
    <scope>NUCLEOTIDE SEQUENCE [LARGE SCALE GENOMIC DNA]</scope>
    <source>
        <strain evidence="2 3">130c</strain>
    </source>
</reference>
<name>A0A078B1X1_STYLE</name>
<keyword evidence="3" id="KW-1185">Reference proteome</keyword>
<dbReference type="InParanoid" id="A0A078B1X1"/>
<organism evidence="2 3">
    <name type="scientific">Stylonychia lemnae</name>
    <name type="common">Ciliate</name>
    <dbReference type="NCBI Taxonomy" id="5949"/>
    <lineage>
        <taxon>Eukaryota</taxon>
        <taxon>Sar</taxon>
        <taxon>Alveolata</taxon>
        <taxon>Ciliophora</taxon>
        <taxon>Intramacronucleata</taxon>
        <taxon>Spirotrichea</taxon>
        <taxon>Stichotrichia</taxon>
        <taxon>Sporadotrichida</taxon>
        <taxon>Oxytrichidae</taxon>
        <taxon>Stylonychinae</taxon>
        <taxon>Stylonychia</taxon>
    </lineage>
</organism>